<dbReference type="SUPFAM" id="SSF51161">
    <property type="entry name" value="Trimeric LpxA-like enzymes"/>
    <property type="match status" value="1"/>
</dbReference>
<dbReference type="InterPro" id="IPR011004">
    <property type="entry name" value="Trimer_LpxA-like_sf"/>
</dbReference>
<proteinExistence type="inferred from homology"/>
<dbReference type="PANTHER" id="PTHR43300:SF11">
    <property type="entry name" value="ACETYLTRANSFERASE RV3034C-RELATED"/>
    <property type="match status" value="1"/>
</dbReference>
<keyword evidence="3" id="KW-1185">Reference proteome</keyword>
<sequence>MRRANDPEFIAYRQYIAEIERYTENEDAMRAIAREPMLKIAFFRTFGYRGEVEFTLMPEVWLRDLPLLVIGRDAHLGYGMILGTGQVSQDGSGVRLRPIAIGARSFCNQHAVIEGGTVIGDDCLVGIGSSIGEACRISDRAQIGDCARLGHEVAIGERTVIGHNARIGNGSVIDPDLRVGDGARIPPQHRLTSAGLFPLLAGRLAA</sequence>
<name>A0ABQ6LDK0_9RHOB</name>
<evidence type="ECO:0000313" key="3">
    <source>
        <dbReference type="Proteomes" id="UP001239909"/>
    </source>
</evidence>
<comment type="similarity">
    <text evidence="1">Belongs to the transferase hexapeptide repeat family.</text>
</comment>
<organism evidence="2 3">
    <name type="scientific">Paralimibaculum aggregatum</name>
    <dbReference type="NCBI Taxonomy" id="3036245"/>
    <lineage>
        <taxon>Bacteria</taxon>
        <taxon>Pseudomonadati</taxon>
        <taxon>Pseudomonadota</taxon>
        <taxon>Alphaproteobacteria</taxon>
        <taxon>Rhodobacterales</taxon>
        <taxon>Paracoccaceae</taxon>
        <taxon>Paralimibaculum</taxon>
    </lineage>
</organism>
<evidence type="ECO:0008006" key="4">
    <source>
        <dbReference type="Google" id="ProtNLM"/>
    </source>
</evidence>
<evidence type="ECO:0000313" key="2">
    <source>
        <dbReference type="EMBL" id="GMG81438.1"/>
    </source>
</evidence>
<dbReference type="PANTHER" id="PTHR43300">
    <property type="entry name" value="ACETYLTRANSFERASE"/>
    <property type="match status" value="1"/>
</dbReference>
<dbReference type="Gene3D" id="2.160.10.10">
    <property type="entry name" value="Hexapeptide repeat proteins"/>
    <property type="match status" value="2"/>
</dbReference>
<comment type="caution">
    <text evidence="2">The sequence shown here is derived from an EMBL/GenBank/DDBJ whole genome shotgun (WGS) entry which is preliminary data.</text>
</comment>
<dbReference type="Proteomes" id="UP001239909">
    <property type="component" value="Unassembled WGS sequence"/>
</dbReference>
<reference evidence="2 3" key="1">
    <citation type="submission" date="2023-04" db="EMBL/GenBank/DDBJ databases">
        <title>Marinoamorphus aggregata gen. nov., sp. Nov., isolate from tissue of brittle star Ophioplocus japonicus.</title>
        <authorList>
            <person name="Kawano K."/>
            <person name="Sawayama S."/>
            <person name="Nakagawa S."/>
        </authorList>
    </citation>
    <scope>NUCLEOTIDE SEQUENCE [LARGE SCALE GENOMIC DNA]</scope>
    <source>
        <strain evidence="2 3">NKW23</strain>
    </source>
</reference>
<dbReference type="EMBL" id="BSYI01000003">
    <property type="protein sequence ID" value="GMG81438.1"/>
    <property type="molecule type" value="Genomic_DNA"/>
</dbReference>
<gene>
    <name evidence="2" type="ORF">LNKW23_06510</name>
</gene>
<protein>
    <recommendedName>
        <fullName evidence="4">Transferase</fullName>
    </recommendedName>
</protein>
<evidence type="ECO:0000256" key="1">
    <source>
        <dbReference type="ARBA" id="ARBA00007274"/>
    </source>
</evidence>
<accession>A0ABQ6LDK0</accession>
<dbReference type="InterPro" id="IPR050179">
    <property type="entry name" value="Trans_hexapeptide_repeat"/>
</dbReference>